<name>A0A6A4SZV8_SCOMX</name>
<evidence type="ECO:0000313" key="3">
    <source>
        <dbReference type="Proteomes" id="UP000438429"/>
    </source>
</evidence>
<dbReference type="PANTHER" id="PTHR31751">
    <property type="entry name" value="SI:CH211-108C17.2-RELATED-RELATED"/>
    <property type="match status" value="1"/>
</dbReference>
<dbReference type="EMBL" id="VEVO01000007">
    <property type="protein sequence ID" value="KAF0039257.1"/>
    <property type="molecule type" value="Genomic_DNA"/>
</dbReference>
<evidence type="ECO:0000313" key="2">
    <source>
        <dbReference type="EMBL" id="KAF0039257.1"/>
    </source>
</evidence>
<gene>
    <name evidence="2" type="ORF">F2P81_007492</name>
</gene>
<dbReference type="Proteomes" id="UP000438429">
    <property type="component" value="Unassembled WGS sequence"/>
</dbReference>
<reference evidence="2 3" key="1">
    <citation type="submission" date="2019-06" db="EMBL/GenBank/DDBJ databases">
        <title>Draft genomes of female and male turbot (Scophthalmus maximus).</title>
        <authorList>
            <person name="Xu H."/>
            <person name="Xu X.-W."/>
            <person name="Shao C."/>
            <person name="Chen S."/>
        </authorList>
    </citation>
    <scope>NUCLEOTIDE SEQUENCE [LARGE SCALE GENOMIC DNA]</scope>
    <source>
        <strain evidence="2">Ysfricsl-2016a</strain>
        <tissue evidence="2">Blood</tissue>
    </source>
</reference>
<feature type="region of interest" description="Disordered" evidence="1">
    <location>
        <begin position="69"/>
        <end position="94"/>
    </location>
</feature>
<proteinExistence type="predicted"/>
<dbReference type="AlphaFoldDB" id="A0A6A4SZV8"/>
<accession>A0A6A4SZV8</accession>
<sequence>MLKAEMLVLAQITDGVATCDSGLYLLPPLAPCCTDQCVSEGGHGVRENRMWWFSKQELQLIDLAEDKTWSPGEETGDVSSSEEWETLEEDSDSDEMSVVPFNQKYAWILCSPSAWRTVHDAVDTEPVEPPRVPEKTEEYRHQTYCCLENNYTKIAILFRYMNMGVVEGSTFFKVQVTYCIDTIKDFWHNKRVEVVTRLQSKDNVVILGDCRMYSPGFCAQYCTYTAMGNDTKEILSIVNIDKRETLRELCDHGEGRVHPKFREALPGGETCRSVHRCPFSDIRSLHSLSTAAFNIIQHDRFGGDDIPDAEGLFPKPKQQESVEELFFVSENSVEAKFPMKHTQMYWSIKCA</sequence>
<dbReference type="PANTHER" id="PTHR31751:SF7">
    <property type="entry name" value="THAP-TYPE DOMAIN-CONTAINING PROTEIN"/>
    <property type="match status" value="1"/>
</dbReference>
<organism evidence="2 3">
    <name type="scientific">Scophthalmus maximus</name>
    <name type="common">Turbot</name>
    <name type="synonym">Psetta maxima</name>
    <dbReference type="NCBI Taxonomy" id="52904"/>
    <lineage>
        <taxon>Eukaryota</taxon>
        <taxon>Metazoa</taxon>
        <taxon>Chordata</taxon>
        <taxon>Craniata</taxon>
        <taxon>Vertebrata</taxon>
        <taxon>Euteleostomi</taxon>
        <taxon>Actinopterygii</taxon>
        <taxon>Neopterygii</taxon>
        <taxon>Teleostei</taxon>
        <taxon>Neoteleostei</taxon>
        <taxon>Acanthomorphata</taxon>
        <taxon>Carangaria</taxon>
        <taxon>Pleuronectiformes</taxon>
        <taxon>Pleuronectoidei</taxon>
        <taxon>Scophthalmidae</taxon>
        <taxon>Scophthalmus</taxon>
    </lineage>
</organism>
<feature type="compositionally biased region" description="Acidic residues" evidence="1">
    <location>
        <begin position="74"/>
        <end position="94"/>
    </location>
</feature>
<evidence type="ECO:0000256" key="1">
    <source>
        <dbReference type="SAM" id="MobiDB-lite"/>
    </source>
</evidence>
<protein>
    <submittedName>
        <fullName evidence="2">Uncharacterized protein</fullName>
    </submittedName>
</protein>
<comment type="caution">
    <text evidence="2">The sequence shown here is derived from an EMBL/GenBank/DDBJ whole genome shotgun (WGS) entry which is preliminary data.</text>
</comment>